<protein>
    <submittedName>
        <fullName evidence="2">N-alpha-acetyltransferase 25, NatB auxiliary subunit</fullName>
    </submittedName>
</protein>
<dbReference type="OrthoDB" id="6021176at2759"/>
<proteinExistence type="evidence at transcript level"/>
<sequence length="936" mass="108393">VTAPSGISKMAASKSHVEVDERRLRPVYDALDNLNNKQAIKLVDNILKKKKDFPCAKTLKALALIRMGHNEEALVILKDAQTTSTILDDATLQAMTMCFKETQMPEGIVQIYEKAVEQSPNNEEFLSHLFMACVRIEDYAKQQKAAMSLYKAFPKNPYYFWAVMSYVMQAFTTKDEKKKAMLFTLAERMVLKRLKESKLEAEEEVRLYLLILEELGKYEELLSVIQSDLGDKLKCIFNEKYEKEIEYLKNLKLWSEVYIKAQSLLSKCPDQWNIYQIYIQSFLELNNVDHSNITDDKYVHQDYNADVKKTLDMLSAQNPLIRGPHLAKIEFYKHFYLKSGEEEYLNCLIEYVQKFGSKPCCFSDLRQYANILNYKEKEKFIEVFRESVKCPNISATVKEKMECFMREACIECFTCQFGFYKNISRDGKFLKAKSYMKKYKEVIQLGSDASFTEPQYGDVIVLLAAYLLLDINKSSGDDKMIWHVLLFIEEALESSPTSAQYKLLLNFLYSNLGVYSVSNFFLDDLEIKYVMFDSIGYLFTSFAYVSGQFQATNKLYDLSINFFKSSQKECPEQIISSYKYGSFKQIPDMSSFKLRLKNSLHFASLSVEKLYLRLLWQIHNFSDAESDLLNLEKSVGPFNISSDSNFCDNRDLDLVTNFDSISKESLQEMRTTSFRQNVLWLRLRYLVLQIVSYCFGNIVIPNALNSQALISEITEISSEAEKSDFSWNDIHTPPPCHIGFYINQNYASIFIYLLECYMTVKNLIDTDTDCMEKVQEKLSLTLKILQENVTVIFSTLTISHGDNKMFNGKTLRKIVFYIETCNLALIILSSIKSYLKQQFARKGKKKKESEELLSILANFLSNLRVDMEKLLIKLVEVKQKCVDITLDVAAIEDLFEKTSSTTVTKVWQRIQSSYQQSVMEIIQVLELKINFLDTIS</sequence>
<keyword evidence="2" id="KW-0808">Transferase</keyword>
<comment type="similarity">
    <text evidence="1">Belongs to the MDM20/NAA25 family.</text>
</comment>
<dbReference type="PANTHER" id="PTHR22767:SF3">
    <property type="entry name" value="N-ALPHA-ACETYLTRANSFERASE 25, NATB AUXILIARY SUBUNIT"/>
    <property type="match status" value="1"/>
</dbReference>
<dbReference type="GO" id="GO:0016740">
    <property type="term" value="F:transferase activity"/>
    <property type="evidence" value="ECO:0007669"/>
    <property type="project" value="UniProtKB-KW"/>
</dbReference>
<dbReference type="SUPFAM" id="SSF48452">
    <property type="entry name" value="TPR-like"/>
    <property type="match status" value="1"/>
</dbReference>
<accession>T2MD19</accession>
<dbReference type="Pfam" id="PF09797">
    <property type="entry name" value="NatB_MDM20"/>
    <property type="match status" value="1"/>
</dbReference>
<dbReference type="InterPro" id="IPR011990">
    <property type="entry name" value="TPR-like_helical_dom_sf"/>
</dbReference>
<feature type="non-terminal residue" evidence="2">
    <location>
        <position position="1"/>
    </location>
</feature>
<dbReference type="PANTHER" id="PTHR22767">
    <property type="entry name" value="N-TERMINAL ACETYLTRANSFERASE-RELATED"/>
    <property type="match status" value="1"/>
</dbReference>
<organism evidence="2">
    <name type="scientific">Hydra vulgaris</name>
    <name type="common">Hydra</name>
    <name type="synonym">Hydra attenuata</name>
    <dbReference type="NCBI Taxonomy" id="6087"/>
    <lineage>
        <taxon>Eukaryota</taxon>
        <taxon>Metazoa</taxon>
        <taxon>Cnidaria</taxon>
        <taxon>Hydrozoa</taxon>
        <taxon>Hydroidolina</taxon>
        <taxon>Anthoathecata</taxon>
        <taxon>Aplanulata</taxon>
        <taxon>Hydridae</taxon>
        <taxon>Hydra</taxon>
    </lineage>
</organism>
<evidence type="ECO:0000313" key="2">
    <source>
        <dbReference type="EMBL" id="CDG70019.1"/>
    </source>
</evidence>
<evidence type="ECO:0000256" key="1">
    <source>
        <dbReference type="ARBA" id="ARBA00006298"/>
    </source>
</evidence>
<name>T2MD19_HYDVU</name>
<dbReference type="EMBL" id="HAAD01003787">
    <property type="protein sequence ID" value="CDG70019.1"/>
    <property type="molecule type" value="mRNA"/>
</dbReference>
<dbReference type="InterPro" id="IPR019183">
    <property type="entry name" value="NAA25_NatB_aux_su"/>
</dbReference>
<gene>
    <name evidence="2" type="primary">NAA25</name>
</gene>
<dbReference type="Gene3D" id="1.25.40.1040">
    <property type="match status" value="1"/>
</dbReference>
<dbReference type="AlphaFoldDB" id="T2MD19"/>
<reference evidence="2" key="1">
    <citation type="journal article" date="2013" name="Genome Biol. Evol.">
        <title>Punctuated emergences of genetic and phenotypic innovations in eumetazoan, bilaterian, euteleostome, and hominidae ancestors.</title>
        <authorList>
            <person name="Wenger Y."/>
            <person name="Galliot B."/>
        </authorList>
    </citation>
    <scope>NUCLEOTIDE SEQUENCE</scope>
    <source>
        <tissue evidence="2">Whole animals</tissue>
    </source>
</reference>
<dbReference type="GO" id="GO:0031416">
    <property type="term" value="C:NatB complex"/>
    <property type="evidence" value="ECO:0007669"/>
    <property type="project" value="TreeGrafter"/>
</dbReference>